<dbReference type="AlphaFoldDB" id="A0AA86UG32"/>
<dbReference type="EMBL" id="CATOUU010000697">
    <property type="protein sequence ID" value="CAI9942009.1"/>
    <property type="molecule type" value="Genomic_DNA"/>
</dbReference>
<comment type="caution">
    <text evidence="3">The sequence shown here is derived from an EMBL/GenBank/DDBJ whole genome shotgun (WGS) entry which is preliminary data.</text>
</comment>
<dbReference type="InterPro" id="IPR036747">
    <property type="entry name" value="ASF1-like_sf"/>
</dbReference>
<feature type="region of interest" description="Disordered" evidence="1">
    <location>
        <begin position="142"/>
        <end position="192"/>
    </location>
</feature>
<reference evidence="4 7" key="2">
    <citation type="submission" date="2024-07" db="EMBL/GenBank/DDBJ databases">
        <authorList>
            <person name="Akdeniz Z."/>
        </authorList>
    </citation>
    <scope>NUCLEOTIDE SEQUENCE [LARGE SCALE GENOMIC DNA]</scope>
</reference>
<dbReference type="EMBL" id="CATOUU010000804">
    <property type="protein sequence ID" value="CAI9949797.1"/>
    <property type="molecule type" value="Genomic_DNA"/>
</dbReference>
<dbReference type="Gene3D" id="2.60.40.1490">
    <property type="entry name" value="Histone chaperone ASF1-like"/>
    <property type="match status" value="1"/>
</dbReference>
<dbReference type="GO" id="GO:0005634">
    <property type="term" value="C:nucleus"/>
    <property type="evidence" value="ECO:0007669"/>
    <property type="project" value="InterPro"/>
</dbReference>
<dbReference type="Proteomes" id="UP001642409">
    <property type="component" value="Unassembled WGS sequence"/>
</dbReference>
<name>A0AA86UG32_9EUKA</name>
<keyword evidence="7" id="KW-1185">Reference proteome</keyword>
<accession>A0AA86UG32</accession>
<gene>
    <name evidence="4" type="ORF">HINF_LOCUS13144</name>
    <name evidence="2" type="ORF">HINF_LOCUS29654</name>
    <name evidence="3" type="ORF">HINF_LOCUS37442</name>
    <name evidence="5" type="ORF">HINF_LOCUS42997</name>
    <name evidence="6" type="ORF">HINF_LOCUS60530</name>
</gene>
<proteinExistence type="predicted"/>
<dbReference type="EMBL" id="CAXDID020000355">
    <property type="protein sequence ID" value="CAL6081738.1"/>
    <property type="molecule type" value="Genomic_DNA"/>
</dbReference>
<organism evidence="3">
    <name type="scientific">Hexamita inflata</name>
    <dbReference type="NCBI Taxonomy" id="28002"/>
    <lineage>
        <taxon>Eukaryota</taxon>
        <taxon>Metamonada</taxon>
        <taxon>Diplomonadida</taxon>
        <taxon>Hexamitidae</taxon>
        <taxon>Hexamitinae</taxon>
        <taxon>Hexamita</taxon>
    </lineage>
</organism>
<evidence type="ECO:0000313" key="4">
    <source>
        <dbReference type="EMBL" id="CAL5993597.1"/>
    </source>
</evidence>
<reference evidence="3" key="1">
    <citation type="submission" date="2023-06" db="EMBL/GenBank/DDBJ databases">
        <authorList>
            <person name="Kurt Z."/>
        </authorList>
    </citation>
    <scope>NUCLEOTIDE SEQUENCE</scope>
</reference>
<protein>
    <submittedName>
        <fullName evidence="3">ASF1 like histone chaperone domain-containing protein</fullName>
    </submittedName>
    <submittedName>
        <fullName evidence="4">ASF1_like histone chaperone domain-containing protein</fullName>
    </submittedName>
</protein>
<evidence type="ECO:0000313" key="5">
    <source>
        <dbReference type="EMBL" id="CAL6049072.1"/>
    </source>
</evidence>
<evidence type="ECO:0000313" key="6">
    <source>
        <dbReference type="EMBL" id="CAL6081738.1"/>
    </source>
</evidence>
<sequence>MAQLEEIQIFKKPIIEFENQKNSYECAFLAPLKICVKLETTAALDTPLTFQFIYTDGDNDKILKDIELNSPQPKKQKFNVELSFENLVKTIGQALKPQCILMDVSYKGEKVARCPFFIGAWDSTHQYVVAEDEDDLEEFEEMEEEEFEEGEEGEEMWEEEEIGEEEMKQLQAEAEAQEKQEGEAQKEGLSYEELDKIEANAETLKNFMKAVTAKASEGVYRKPVEKLNE</sequence>
<feature type="compositionally biased region" description="Basic and acidic residues" evidence="1">
    <location>
        <begin position="176"/>
        <end position="186"/>
    </location>
</feature>
<evidence type="ECO:0000313" key="2">
    <source>
        <dbReference type="EMBL" id="CAI9942009.1"/>
    </source>
</evidence>
<evidence type="ECO:0000313" key="3">
    <source>
        <dbReference type="EMBL" id="CAI9949797.1"/>
    </source>
</evidence>
<dbReference type="GO" id="GO:0006325">
    <property type="term" value="P:chromatin organization"/>
    <property type="evidence" value="ECO:0007669"/>
    <property type="project" value="InterPro"/>
</dbReference>
<evidence type="ECO:0000256" key="1">
    <source>
        <dbReference type="SAM" id="MobiDB-lite"/>
    </source>
</evidence>
<evidence type="ECO:0000313" key="7">
    <source>
        <dbReference type="Proteomes" id="UP001642409"/>
    </source>
</evidence>
<feature type="compositionally biased region" description="Acidic residues" evidence="1">
    <location>
        <begin position="142"/>
        <end position="164"/>
    </location>
</feature>
<dbReference type="EMBL" id="CAXDID020000177">
    <property type="protein sequence ID" value="CAL6049072.1"/>
    <property type="molecule type" value="Genomic_DNA"/>
</dbReference>
<dbReference type="EMBL" id="CAXDID020000030">
    <property type="protein sequence ID" value="CAL5993597.1"/>
    <property type="molecule type" value="Genomic_DNA"/>
</dbReference>
<dbReference type="SUPFAM" id="SSF101546">
    <property type="entry name" value="ASF1-like"/>
    <property type="match status" value="1"/>
</dbReference>